<keyword evidence="2" id="KW-1185">Reference proteome</keyword>
<comment type="caution">
    <text evidence="1">The sequence shown here is derived from an EMBL/GenBank/DDBJ whole genome shotgun (WGS) entry which is preliminary data.</text>
</comment>
<sequence>MSHHVLRSPEIMGLVFKMSSMLTAVAFSMADASAREVFMDFMGNRVRIALCRFIPAGTISSFFSLLHSTKGGVSGSVATFLYCCNVHVCALDLPSDLNILVPNGRFRRWESWLLSRGATRVRSGQPMARFAGCVATFARFTMSNEGGSMATITVSESTTDSLLHPLFYSELTSQMTVLTATRLVSYYPELTGNLKAVVGWMRQRNALSHRVFKLHGIVIYPSTRTLGVPCGEACPFMWRRTTDRGIDAIAWGGVGGNLAQEKDYLAKCFVRWRLGRTCSNPCCVNWFAGFRA</sequence>
<accession>A0AAD6UKX7</accession>
<name>A0AAD6UKX7_9AGAR</name>
<gene>
    <name evidence="1" type="ORF">B0H15DRAFT_944533</name>
</gene>
<protein>
    <submittedName>
        <fullName evidence="1">Uncharacterized protein</fullName>
    </submittedName>
</protein>
<reference evidence="1" key="1">
    <citation type="submission" date="2023-03" db="EMBL/GenBank/DDBJ databases">
        <title>Massive genome expansion in bonnet fungi (Mycena s.s.) driven by repeated elements and novel gene families across ecological guilds.</title>
        <authorList>
            <consortium name="Lawrence Berkeley National Laboratory"/>
            <person name="Harder C.B."/>
            <person name="Miyauchi S."/>
            <person name="Viragh M."/>
            <person name="Kuo A."/>
            <person name="Thoen E."/>
            <person name="Andreopoulos B."/>
            <person name="Lu D."/>
            <person name="Skrede I."/>
            <person name="Drula E."/>
            <person name="Henrissat B."/>
            <person name="Morin E."/>
            <person name="Kohler A."/>
            <person name="Barry K."/>
            <person name="LaButti K."/>
            <person name="Morin E."/>
            <person name="Salamov A."/>
            <person name="Lipzen A."/>
            <person name="Mereny Z."/>
            <person name="Hegedus B."/>
            <person name="Baldrian P."/>
            <person name="Stursova M."/>
            <person name="Weitz H."/>
            <person name="Taylor A."/>
            <person name="Grigoriev I.V."/>
            <person name="Nagy L.G."/>
            <person name="Martin F."/>
            <person name="Kauserud H."/>
        </authorList>
    </citation>
    <scope>NUCLEOTIDE SEQUENCE</scope>
    <source>
        <strain evidence="1">CBHHK173m</strain>
    </source>
</reference>
<evidence type="ECO:0000313" key="2">
    <source>
        <dbReference type="Proteomes" id="UP001222325"/>
    </source>
</evidence>
<dbReference type="Proteomes" id="UP001222325">
    <property type="component" value="Unassembled WGS sequence"/>
</dbReference>
<proteinExistence type="predicted"/>
<dbReference type="EMBL" id="JARJCN010000006">
    <property type="protein sequence ID" value="KAJ7100184.1"/>
    <property type="molecule type" value="Genomic_DNA"/>
</dbReference>
<dbReference type="AlphaFoldDB" id="A0AAD6UKX7"/>
<organism evidence="1 2">
    <name type="scientific">Mycena belliarum</name>
    <dbReference type="NCBI Taxonomy" id="1033014"/>
    <lineage>
        <taxon>Eukaryota</taxon>
        <taxon>Fungi</taxon>
        <taxon>Dikarya</taxon>
        <taxon>Basidiomycota</taxon>
        <taxon>Agaricomycotina</taxon>
        <taxon>Agaricomycetes</taxon>
        <taxon>Agaricomycetidae</taxon>
        <taxon>Agaricales</taxon>
        <taxon>Marasmiineae</taxon>
        <taxon>Mycenaceae</taxon>
        <taxon>Mycena</taxon>
    </lineage>
</organism>
<evidence type="ECO:0000313" key="1">
    <source>
        <dbReference type="EMBL" id="KAJ7100184.1"/>
    </source>
</evidence>